<protein>
    <submittedName>
        <fullName evidence="1">Uncharacterized protein</fullName>
    </submittedName>
</protein>
<dbReference type="EMBL" id="DRMN01000119">
    <property type="protein sequence ID" value="HFB54627.1"/>
    <property type="molecule type" value="Genomic_DNA"/>
</dbReference>
<reference evidence="1" key="1">
    <citation type="journal article" date="2020" name="mSystems">
        <title>Genome- and Community-Level Interaction Insights into Carbon Utilization and Element Cycling Functions of Hydrothermarchaeota in Hydrothermal Sediment.</title>
        <authorList>
            <person name="Zhou Z."/>
            <person name="Liu Y."/>
            <person name="Xu W."/>
            <person name="Pan J."/>
            <person name="Luo Z.H."/>
            <person name="Li M."/>
        </authorList>
    </citation>
    <scope>NUCLEOTIDE SEQUENCE [LARGE SCALE GENOMIC DNA]</scope>
    <source>
        <strain evidence="1">HyVt-489</strain>
    </source>
</reference>
<comment type="caution">
    <text evidence="1">The sequence shown here is derived from an EMBL/GenBank/DDBJ whole genome shotgun (WGS) entry which is preliminary data.</text>
</comment>
<proteinExistence type="predicted"/>
<name>A0A7C3C2J9_9PROT</name>
<dbReference type="Proteomes" id="UP000886042">
    <property type="component" value="Unassembled WGS sequence"/>
</dbReference>
<organism evidence="1">
    <name type="scientific">Hellea balneolensis</name>
    <dbReference type="NCBI Taxonomy" id="287478"/>
    <lineage>
        <taxon>Bacteria</taxon>
        <taxon>Pseudomonadati</taxon>
        <taxon>Pseudomonadota</taxon>
        <taxon>Alphaproteobacteria</taxon>
        <taxon>Maricaulales</taxon>
        <taxon>Robiginitomaculaceae</taxon>
        <taxon>Hellea</taxon>
    </lineage>
</organism>
<gene>
    <name evidence="1" type="ORF">ENJ46_01780</name>
</gene>
<evidence type="ECO:0000313" key="1">
    <source>
        <dbReference type="EMBL" id="HFB54627.1"/>
    </source>
</evidence>
<dbReference type="AlphaFoldDB" id="A0A7C3C2J9"/>
<accession>A0A7C3C2J9</accession>
<sequence>MDLNGEQHCLVPVIPAEFQTEAYAGEIKGVTECSKENTRKTRIGDFCLVSLGGKAAAPAVATPAVVAEEAKPTVTEGLVDMAKDEAEKKAKKEVKKKLFKALTGN</sequence>